<dbReference type="AlphaFoldDB" id="M5E076"/>
<reference evidence="2" key="1">
    <citation type="journal article" date="2013" name="Genome Announc.">
        <title>Genome Sequence of Halanaerobium saccharolyticum subsp. saccharolyticum Strain DSM 6643T, a Halophilic Hydrogen-Producing Bacterium.</title>
        <authorList>
            <person name="Kivisto A."/>
            <person name="Larjo A."/>
            <person name="Ciranna A."/>
            <person name="Santala V."/>
            <person name="Roos C."/>
            <person name="Karp M."/>
        </authorList>
    </citation>
    <scope>NUCLEOTIDE SEQUENCE [LARGE SCALE GENOMIC DNA]</scope>
    <source>
        <strain evidence="2">DSM 6643</strain>
    </source>
</reference>
<evidence type="ECO:0000313" key="1">
    <source>
        <dbReference type="EMBL" id="CCU79129.1"/>
    </source>
</evidence>
<dbReference type="InParanoid" id="M5E076"/>
<keyword evidence="2" id="KW-1185">Reference proteome</keyword>
<dbReference type="EMBL" id="CAUI01000015">
    <property type="protein sequence ID" value="CCU79129.1"/>
    <property type="molecule type" value="Genomic_DNA"/>
</dbReference>
<dbReference type="Proteomes" id="UP000012063">
    <property type="component" value="Unassembled WGS sequence"/>
</dbReference>
<name>M5E076_9FIRM</name>
<dbReference type="Pfam" id="PF11376">
    <property type="entry name" value="DUF3179"/>
    <property type="match status" value="1"/>
</dbReference>
<evidence type="ECO:0008006" key="3">
    <source>
        <dbReference type="Google" id="ProtNLM"/>
    </source>
</evidence>
<sequence length="318" mass="36265">MIIKRLTIILLIAVLIAVTTANVFGADEEKIKLLSENIVSGGPPPDGIPPIENPNYISIEEADQFLEAEDAVFLAELEEEIYVFPQSIMVWHEIVNEEIDGEKLSITYCPLTGSAIGYYGDLSIGSSDFGTSGKLVNSNLIMYDRQTESYWSQILGQAISGPLAGEKLDRFQLTWTSWSNIKAKYERANILSNKTGFNRDYTSDPYGSYRNNQSGNYYRDENLYFDVLSENDSLNRKDIVTAGEYKGQHFAVEKEFVVREKEISFNIDEEQLTAIYEPELDTVRIRKDDEELIVFDVMWFGWHAFYPDFSENLIKSPE</sequence>
<evidence type="ECO:0000313" key="2">
    <source>
        <dbReference type="Proteomes" id="UP000012063"/>
    </source>
</evidence>
<gene>
    <name evidence="1" type="ORF">HSACCH_01089</name>
</gene>
<dbReference type="InterPro" id="IPR021516">
    <property type="entry name" value="DUF3179"/>
</dbReference>
<dbReference type="eggNOG" id="COG2128">
    <property type="taxonomic scope" value="Bacteria"/>
</dbReference>
<organism evidence="1 2">
    <name type="scientific">Halanaerobium saccharolyticum subsp. saccharolyticum DSM 6643</name>
    <dbReference type="NCBI Taxonomy" id="1293054"/>
    <lineage>
        <taxon>Bacteria</taxon>
        <taxon>Bacillati</taxon>
        <taxon>Bacillota</taxon>
        <taxon>Clostridia</taxon>
        <taxon>Halanaerobiales</taxon>
        <taxon>Halanaerobiaceae</taxon>
        <taxon>Halanaerobium</taxon>
    </lineage>
</organism>
<proteinExistence type="predicted"/>
<protein>
    <recommendedName>
        <fullName evidence="3">DUF3179 domain-containing protein</fullName>
    </recommendedName>
</protein>
<comment type="caution">
    <text evidence="1">The sequence shown here is derived from an EMBL/GenBank/DDBJ whole genome shotgun (WGS) entry which is preliminary data.</text>
</comment>
<dbReference type="STRING" id="1293054.HSACCH_01089"/>
<accession>M5E076</accession>